<evidence type="ECO:0000259" key="3">
    <source>
        <dbReference type="Pfam" id="PF00248"/>
    </source>
</evidence>
<dbReference type="PANTHER" id="PTHR43827:SF13">
    <property type="entry name" value="ALDO_KETO REDUCTASE FAMILY PROTEIN"/>
    <property type="match status" value="1"/>
</dbReference>
<evidence type="ECO:0000313" key="4">
    <source>
        <dbReference type="EMBL" id="EQD52011.1"/>
    </source>
</evidence>
<dbReference type="SUPFAM" id="SSF51430">
    <property type="entry name" value="NAD(P)-linked oxidoreductase"/>
    <property type="match status" value="1"/>
</dbReference>
<comment type="caution">
    <text evidence="4">The sequence shown here is derived from an EMBL/GenBank/DDBJ whole genome shotgun (WGS) entry which is preliminary data.</text>
</comment>
<dbReference type="AlphaFoldDB" id="T0ZUR5"/>
<dbReference type="InterPro" id="IPR018170">
    <property type="entry name" value="Aldo/ket_reductase_CS"/>
</dbReference>
<organism evidence="4">
    <name type="scientific">mine drainage metagenome</name>
    <dbReference type="NCBI Taxonomy" id="410659"/>
    <lineage>
        <taxon>unclassified sequences</taxon>
        <taxon>metagenomes</taxon>
        <taxon>ecological metagenomes</taxon>
    </lineage>
</organism>
<evidence type="ECO:0000256" key="1">
    <source>
        <dbReference type="ARBA" id="ARBA00007905"/>
    </source>
</evidence>
<dbReference type="InterPro" id="IPR036812">
    <property type="entry name" value="NAD(P)_OxRdtase_dom_sf"/>
</dbReference>
<dbReference type="PROSITE" id="PS00062">
    <property type="entry name" value="ALDOKETO_REDUCTASE_2"/>
    <property type="match status" value="1"/>
</dbReference>
<proteinExistence type="inferred from homology"/>
<reference evidence="4" key="1">
    <citation type="submission" date="2013-08" db="EMBL/GenBank/DDBJ databases">
        <authorList>
            <person name="Mendez C."/>
            <person name="Richter M."/>
            <person name="Ferrer M."/>
            <person name="Sanchez J."/>
        </authorList>
    </citation>
    <scope>NUCLEOTIDE SEQUENCE</scope>
</reference>
<dbReference type="PROSITE" id="PS00798">
    <property type="entry name" value="ALDOKETO_REDUCTASE_1"/>
    <property type="match status" value="1"/>
</dbReference>
<reference evidence="4" key="2">
    <citation type="journal article" date="2014" name="ISME J.">
        <title>Microbial stratification in low pH oxic and suboxic macroscopic growths along an acid mine drainage.</title>
        <authorList>
            <person name="Mendez-Garcia C."/>
            <person name="Mesa V."/>
            <person name="Sprenger R.R."/>
            <person name="Richter M."/>
            <person name="Diez M.S."/>
            <person name="Solano J."/>
            <person name="Bargiela R."/>
            <person name="Golyshina O.V."/>
            <person name="Manteca A."/>
            <person name="Ramos J.L."/>
            <person name="Gallego J.R."/>
            <person name="Llorente I."/>
            <person name="Martins Dos Santos V.A."/>
            <person name="Jensen O.N."/>
            <person name="Pelaez A.I."/>
            <person name="Sanchez J."/>
            <person name="Ferrer M."/>
        </authorList>
    </citation>
    <scope>NUCLEOTIDE SEQUENCE</scope>
</reference>
<feature type="domain" description="NADP-dependent oxidoreductase" evidence="3">
    <location>
        <begin position="44"/>
        <end position="274"/>
    </location>
</feature>
<sequence length="289" mass="32091">MGVVPGVSAASAPLTDPRVRLNQGTEIPMLGLGVYLSPPGPVTQQAVAWALELGYRHIDTATLYENEADVGQAVRASGIPREDVFVTTKLWHTEQGFERSQRAAHASLERLGLAYIDLYLIHSPRANSPQDRIDSWRGLEKLQREGLCRAIGVSNYTVRHLEELATSSKTVPAVNQVEFHPFVYDPELVGYCERRGIRLEAWAPLTRGFRFEDPTVSTIARAHGRTPAQVLLRWGIEHGFIVLPKSVHRERIAENARIFDFSLTRDEVTKLDGLRGGGGVSRMNPAQIP</sequence>
<dbReference type="InterPro" id="IPR023210">
    <property type="entry name" value="NADP_OxRdtase_dom"/>
</dbReference>
<keyword evidence="2" id="KW-0560">Oxidoreductase</keyword>
<dbReference type="CDD" id="cd19071">
    <property type="entry name" value="AKR_AKR1-5-like"/>
    <property type="match status" value="1"/>
</dbReference>
<dbReference type="Pfam" id="PF00248">
    <property type="entry name" value="Aldo_ket_red"/>
    <property type="match status" value="1"/>
</dbReference>
<dbReference type="InterPro" id="IPR020471">
    <property type="entry name" value="AKR"/>
</dbReference>
<comment type="similarity">
    <text evidence="1">Belongs to the aldo/keto reductase family.</text>
</comment>
<dbReference type="Gene3D" id="3.20.20.100">
    <property type="entry name" value="NADP-dependent oxidoreductase domain"/>
    <property type="match status" value="1"/>
</dbReference>
<dbReference type="FunFam" id="3.20.20.100:FF:000015">
    <property type="entry name" value="Oxidoreductase, aldo/keto reductase family"/>
    <property type="match status" value="1"/>
</dbReference>
<gene>
    <name evidence="4" type="ORF">B1B_10769</name>
</gene>
<dbReference type="PIRSF" id="PIRSF000097">
    <property type="entry name" value="AKR"/>
    <property type="match status" value="1"/>
</dbReference>
<dbReference type="PANTHER" id="PTHR43827">
    <property type="entry name" value="2,5-DIKETO-D-GLUCONIC ACID REDUCTASE"/>
    <property type="match status" value="1"/>
</dbReference>
<dbReference type="EMBL" id="AUZY01006987">
    <property type="protein sequence ID" value="EQD52011.1"/>
    <property type="molecule type" value="Genomic_DNA"/>
</dbReference>
<accession>T0ZUR5</accession>
<dbReference type="GO" id="GO:0016491">
    <property type="term" value="F:oxidoreductase activity"/>
    <property type="evidence" value="ECO:0007669"/>
    <property type="project" value="UniProtKB-KW"/>
</dbReference>
<name>T0ZUR5_9ZZZZ</name>
<protein>
    <submittedName>
        <fullName evidence="4">Oxidoreductase, aldo/keto reductase family</fullName>
    </submittedName>
</protein>
<evidence type="ECO:0000256" key="2">
    <source>
        <dbReference type="ARBA" id="ARBA00023002"/>
    </source>
</evidence>
<dbReference type="PRINTS" id="PR00069">
    <property type="entry name" value="ALDKETRDTASE"/>
</dbReference>